<name>A0A4Y2RWQ9_ARAVE</name>
<protein>
    <submittedName>
        <fullName evidence="2">Uncharacterized protein</fullName>
    </submittedName>
</protein>
<dbReference type="Proteomes" id="UP000499080">
    <property type="component" value="Unassembled WGS sequence"/>
</dbReference>
<dbReference type="EMBL" id="BGPR01018620">
    <property type="protein sequence ID" value="GBN79659.1"/>
    <property type="molecule type" value="Genomic_DNA"/>
</dbReference>
<gene>
    <name evidence="2" type="ORF">AVEN_181788_1</name>
    <name evidence="1" type="ORF">AVEN_38215_1</name>
</gene>
<evidence type="ECO:0000313" key="2">
    <source>
        <dbReference type="EMBL" id="GBN79669.1"/>
    </source>
</evidence>
<proteinExistence type="predicted"/>
<evidence type="ECO:0000313" key="3">
    <source>
        <dbReference type="Proteomes" id="UP000499080"/>
    </source>
</evidence>
<dbReference type="EMBL" id="BGPR01018621">
    <property type="protein sequence ID" value="GBN79669.1"/>
    <property type="molecule type" value="Genomic_DNA"/>
</dbReference>
<reference evidence="2 3" key="1">
    <citation type="journal article" date="2019" name="Sci. Rep.">
        <title>Orb-weaving spider Araneus ventricosus genome elucidates the spidroin gene catalogue.</title>
        <authorList>
            <person name="Kono N."/>
            <person name="Nakamura H."/>
            <person name="Ohtoshi R."/>
            <person name="Moran D.A.P."/>
            <person name="Shinohara A."/>
            <person name="Yoshida Y."/>
            <person name="Fujiwara M."/>
            <person name="Mori M."/>
            <person name="Tomita M."/>
            <person name="Arakawa K."/>
        </authorList>
    </citation>
    <scope>NUCLEOTIDE SEQUENCE [LARGE SCALE GENOMIC DNA]</scope>
</reference>
<evidence type="ECO:0000313" key="1">
    <source>
        <dbReference type="EMBL" id="GBN79659.1"/>
    </source>
</evidence>
<comment type="caution">
    <text evidence="2">The sequence shown here is derived from an EMBL/GenBank/DDBJ whole genome shotgun (WGS) entry which is preliminary data.</text>
</comment>
<accession>A0A4Y2RWQ9</accession>
<keyword evidence="3" id="KW-1185">Reference proteome</keyword>
<dbReference type="AlphaFoldDB" id="A0A4Y2RWQ9"/>
<sequence>MFSVSHYTHLYSGLDFSLNIVQHAGVTEAQASVMRCRRSCNVGGGMHIPALLCVPIRRNLMGSSQGRHHVGTTHFGVGATVYSQQSRILHPAKTPQVLLFR</sequence>
<dbReference type="OrthoDB" id="8381237at2759"/>
<organism evidence="2 3">
    <name type="scientific">Araneus ventricosus</name>
    <name type="common">Orbweaver spider</name>
    <name type="synonym">Epeira ventricosa</name>
    <dbReference type="NCBI Taxonomy" id="182803"/>
    <lineage>
        <taxon>Eukaryota</taxon>
        <taxon>Metazoa</taxon>
        <taxon>Ecdysozoa</taxon>
        <taxon>Arthropoda</taxon>
        <taxon>Chelicerata</taxon>
        <taxon>Arachnida</taxon>
        <taxon>Araneae</taxon>
        <taxon>Araneomorphae</taxon>
        <taxon>Entelegynae</taxon>
        <taxon>Araneoidea</taxon>
        <taxon>Araneidae</taxon>
        <taxon>Araneus</taxon>
    </lineage>
</organism>